<dbReference type="InParanoid" id="G8JTB2"/>
<dbReference type="RefSeq" id="XP_003646082.1">
    <property type="nucleotide sequence ID" value="XM_003646034.1"/>
</dbReference>
<dbReference type="GO" id="GO:0071444">
    <property type="term" value="P:cellular response to pheromone"/>
    <property type="evidence" value="ECO:0007669"/>
    <property type="project" value="EnsemblFungi"/>
</dbReference>
<dbReference type="GO" id="GO:0000338">
    <property type="term" value="P:protein deneddylation"/>
    <property type="evidence" value="ECO:0007669"/>
    <property type="project" value="EnsemblFungi"/>
</dbReference>
<dbReference type="GO" id="GO:0005852">
    <property type="term" value="C:eukaryotic translation initiation factor 3 complex"/>
    <property type="evidence" value="ECO:0007669"/>
    <property type="project" value="TreeGrafter"/>
</dbReference>
<dbReference type="PANTHER" id="PTHR15350">
    <property type="entry name" value="COP9 SIGNALOSOME COMPLEX SUBUNIT 7/DENDRITIC CELL PROTEIN GA17"/>
    <property type="match status" value="1"/>
</dbReference>
<dbReference type="InterPro" id="IPR045237">
    <property type="entry name" value="COPS7/eIF3m"/>
</dbReference>
<dbReference type="eggNOG" id="ENOG502S4AD">
    <property type="taxonomic scope" value="Eukaryota"/>
</dbReference>
<protein>
    <submittedName>
        <fullName evidence="1">Uncharacterized protein</fullName>
    </submittedName>
</protein>
<gene>
    <name evidence="1" type="ordered locus">Ecym_4189</name>
</gene>
<dbReference type="AlphaFoldDB" id="G8JTB2"/>
<accession>G8JTB2</accession>
<dbReference type="Proteomes" id="UP000006790">
    <property type="component" value="Chromosome 4"/>
</dbReference>
<keyword evidence="2" id="KW-1185">Reference proteome</keyword>
<evidence type="ECO:0000313" key="1">
    <source>
        <dbReference type="EMBL" id="AET39265.1"/>
    </source>
</evidence>
<dbReference type="PANTHER" id="PTHR15350:SF2">
    <property type="entry name" value="EUKARYOTIC TRANSLATION INITIATION FACTOR 3 SUBUNIT M"/>
    <property type="match status" value="1"/>
</dbReference>
<dbReference type="GO" id="GO:0008180">
    <property type="term" value="C:COP9 signalosome"/>
    <property type="evidence" value="ECO:0007669"/>
    <property type="project" value="EnsemblFungi"/>
</dbReference>
<proteinExistence type="predicted"/>
<sequence>MYICSPPRNQLPSSSAAYMITQEVVQAFEDSERVHFKPLWLASKNYEEQILLELFCFGDYKDKTEEMQLPLWTNRMEQKLQILTLLGLCERQRELGYDDLMNNCGIEHDGDLEQRLIDLHKLVQLEIDSVSRRITVKQCLDSRDVYNNERPLQLLHQAKRSKQEVLKQLKRWKYKLQRDLICE</sequence>
<dbReference type="GO" id="GO:0002183">
    <property type="term" value="P:cytoplasmic translational initiation"/>
    <property type="evidence" value="ECO:0007669"/>
    <property type="project" value="TreeGrafter"/>
</dbReference>
<dbReference type="STRING" id="931890.G8JTB2"/>
<name>G8JTB2_ERECY</name>
<dbReference type="HOGENOM" id="CLU_138722_0_0_1"/>
<organism evidence="1 2">
    <name type="scientific">Eremothecium cymbalariae (strain CBS 270.75 / DBVPG 7215 / KCTC 17166 / NRRL Y-17582)</name>
    <name type="common">Yeast</name>
    <dbReference type="NCBI Taxonomy" id="931890"/>
    <lineage>
        <taxon>Eukaryota</taxon>
        <taxon>Fungi</taxon>
        <taxon>Dikarya</taxon>
        <taxon>Ascomycota</taxon>
        <taxon>Saccharomycotina</taxon>
        <taxon>Saccharomycetes</taxon>
        <taxon>Saccharomycetales</taxon>
        <taxon>Saccharomycetaceae</taxon>
        <taxon>Eremothecium</taxon>
    </lineage>
</organism>
<dbReference type="OrthoDB" id="10265275at2759"/>
<dbReference type="KEGG" id="erc:Ecym_4189"/>
<dbReference type="OMA" id="FDCRDVY"/>
<reference evidence="2" key="1">
    <citation type="journal article" date="2012" name="G3 (Bethesda)">
        <title>Pichia sorbitophila, an interspecies yeast hybrid reveals early steps of genome resolution following polyploidization.</title>
        <authorList>
            <person name="Leh Louis V."/>
            <person name="Despons L."/>
            <person name="Friedrich A."/>
            <person name="Martin T."/>
            <person name="Durrens P."/>
            <person name="Casaregola S."/>
            <person name="Neuveglise C."/>
            <person name="Fairhead C."/>
            <person name="Marck C."/>
            <person name="Cruz J.A."/>
            <person name="Straub M.L."/>
            <person name="Kugler V."/>
            <person name="Sacerdot C."/>
            <person name="Uzunov Z."/>
            <person name="Thierry A."/>
            <person name="Weiss S."/>
            <person name="Bleykasten C."/>
            <person name="De Montigny J."/>
            <person name="Jacques N."/>
            <person name="Jung P."/>
            <person name="Lemaire M."/>
            <person name="Mallet S."/>
            <person name="Morel G."/>
            <person name="Richard G.F."/>
            <person name="Sarkar A."/>
            <person name="Savel G."/>
            <person name="Schacherer J."/>
            <person name="Seret M.L."/>
            <person name="Talla E."/>
            <person name="Samson G."/>
            <person name="Jubin C."/>
            <person name="Poulain J."/>
            <person name="Vacherie B."/>
            <person name="Barbe V."/>
            <person name="Pelletier E."/>
            <person name="Sherman D.J."/>
            <person name="Westhof E."/>
            <person name="Weissenbach J."/>
            <person name="Baret P.V."/>
            <person name="Wincker P."/>
            <person name="Gaillardin C."/>
            <person name="Dujon B."/>
            <person name="Souciet J.L."/>
        </authorList>
    </citation>
    <scope>NUCLEOTIDE SEQUENCE [LARGE SCALE GENOMIC DNA]</scope>
    <source>
        <strain evidence="2">CBS 270.75 / DBVPG 7215 / KCTC 17166 / NRRL Y-17582</strain>
    </source>
</reference>
<dbReference type="FunCoup" id="G8JTB2">
    <property type="interactions" value="84"/>
</dbReference>
<dbReference type="EMBL" id="CP002500">
    <property type="protein sequence ID" value="AET39265.1"/>
    <property type="molecule type" value="Genomic_DNA"/>
</dbReference>
<dbReference type="GO" id="GO:0000747">
    <property type="term" value="P:conjugation with cellular fusion"/>
    <property type="evidence" value="ECO:0007669"/>
    <property type="project" value="EnsemblFungi"/>
</dbReference>
<dbReference type="GeneID" id="11472460"/>
<evidence type="ECO:0000313" key="2">
    <source>
        <dbReference type="Proteomes" id="UP000006790"/>
    </source>
</evidence>